<accession>A0A654LV58</accession>
<feature type="coiled-coil region" evidence="1">
    <location>
        <begin position="21"/>
        <end position="48"/>
    </location>
</feature>
<dbReference type="AlphaFoldDB" id="A0A654LV58"/>
<dbReference type="OrthoDB" id="8859at2157"/>
<dbReference type="RefSeq" id="WP_196816954.1">
    <property type="nucleotide sequence ID" value="NZ_CP012850.1"/>
</dbReference>
<gene>
    <name evidence="2" type="ORF">NMY3_00045</name>
</gene>
<dbReference type="EMBL" id="CP012850">
    <property type="protein sequence ID" value="ALI34259.1"/>
    <property type="molecule type" value="Genomic_DNA"/>
</dbReference>
<evidence type="ECO:0000313" key="2">
    <source>
        <dbReference type="EMBL" id="ALI34259.1"/>
    </source>
</evidence>
<proteinExistence type="predicted"/>
<sequence>MGYGCYGSSYTRSFLTKEEKIQLLKAYHQDLKREVQGVEERIKELEVN</sequence>
<protein>
    <recommendedName>
        <fullName evidence="4">DUF5320 domain-containing protein</fullName>
    </recommendedName>
</protein>
<evidence type="ECO:0000256" key="1">
    <source>
        <dbReference type="SAM" id="Coils"/>
    </source>
</evidence>
<dbReference type="Proteomes" id="UP000058925">
    <property type="component" value="Chromosome"/>
</dbReference>
<dbReference type="KEGG" id="taa:NMY3_00045"/>
<organism evidence="2 3">
    <name type="scientific">Candidatus Nitrosocosmicus oleophilus</name>
    <dbReference type="NCBI Taxonomy" id="1353260"/>
    <lineage>
        <taxon>Archaea</taxon>
        <taxon>Nitrososphaerota</taxon>
        <taxon>Nitrososphaeria</taxon>
        <taxon>Nitrososphaerales</taxon>
        <taxon>Nitrososphaeraceae</taxon>
        <taxon>Candidatus Nitrosocosmicus</taxon>
    </lineage>
</organism>
<evidence type="ECO:0008006" key="4">
    <source>
        <dbReference type="Google" id="ProtNLM"/>
    </source>
</evidence>
<keyword evidence="3" id="KW-1185">Reference proteome</keyword>
<name>A0A654LV58_9ARCH</name>
<keyword evidence="1" id="KW-0175">Coiled coil</keyword>
<reference evidence="3" key="1">
    <citation type="submission" date="2015-10" db="EMBL/GenBank/DDBJ databases">
        <title>Niche specialization of a soil ammonia-oxidizing archaeon, Candidatus Nitrosocosmicus oleophilus.</title>
        <authorList>
            <person name="Jung M.-Y."/>
            <person name="Rhee S.-K."/>
        </authorList>
    </citation>
    <scope>NUCLEOTIDE SEQUENCE [LARGE SCALE GENOMIC DNA]</scope>
    <source>
        <strain evidence="3">MY3</strain>
    </source>
</reference>
<evidence type="ECO:0000313" key="3">
    <source>
        <dbReference type="Proteomes" id="UP000058925"/>
    </source>
</evidence>
<dbReference type="GeneID" id="60420272"/>